<keyword evidence="2" id="KW-0936">Ethylene signaling pathway</keyword>
<evidence type="ECO:0000256" key="4">
    <source>
        <dbReference type="ARBA" id="ARBA00023015"/>
    </source>
</evidence>
<evidence type="ECO:0000256" key="5">
    <source>
        <dbReference type="ARBA" id="ARBA00023125"/>
    </source>
</evidence>
<dbReference type="FunFam" id="3.30.730.10:FF:000001">
    <property type="entry name" value="Ethylene-responsive transcription factor 2"/>
    <property type="match status" value="1"/>
</dbReference>
<dbReference type="InterPro" id="IPR016177">
    <property type="entry name" value="DNA-bd_dom_sf"/>
</dbReference>
<dbReference type="GeneID" id="107822418"/>
<dbReference type="GO" id="GO:0005634">
    <property type="term" value="C:nucleus"/>
    <property type="evidence" value="ECO:0007669"/>
    <property type="project" value="UniProtKB-SubCell"/>
</dbReference>
<organism evidence="9 10">
    <name type="scientific">Nicotiana tabacum</name>
    <name type="common">Common tobacco</name>
    <dbReference type="NCBI Taxonomy" id="4097"/>
    <lineage>
        <taxon>Eukaryota</taxon>
        <taxon>Viridiplantae</taxon>
        <taxon>Streptophyta</taxon>
        <taxon>Embryophyta</taxon>
        <taxon>Tracheophyta</taxon>
        <taxon>Spermatophyta</taxon>
        <taxon>Magnoliopsida</taxon>
        <taxon>eudicotyledons</taxon>
        <taxon>Gunneridae</taxon>
        <taxon>Pentapetalae</taxon>
        <taxon>asterids</taxon>
        <taxon>lamiids</taxon>
        <taxon>Solanales</taxon>
        <taxon>Solanaceae</taxon>
        <taxon>Nicotianoideae</taxon>
        <taxon>Nicotianeae</taxon>
        <taxon>Nicotiana</taxon>
    </lineage>
</organism>
<dbReference type="Proteomes" id="UP000790787">
    <property type="component" value="Chromosome 16"/>
</dbReference>
<dbReference type="OrthoDB" id="1902708at2759"/>
<dbReference type="SUPFAM" id="SSF54171">
    <property type="entry name" value="DNA-binding domain"/>
    <property type="match status" value="1"/>
</dbReference>
<dbReference type="GO" id="GO:0003700">
    <property type="term" value="F:DNA-binding transcription factor activity"/>
    <property type="evidence" value="ECO:0007669"/>
    <property type="project" value="InterPro"/>
</dbReference>
<keyword evidence="3" id="KW-0611">Plant defense</keyword>
<reference evidence="9" key="1">
    <citation type="journal article" date="2014" name="Nat. Commun.">
        <title>The tobacco genome sequence and its comparison with those of tomato and potato.</title>
        <authorList>
            <person name="Sierro N."/>
            <person name="Battey J.N."/>
            <person name="Ouadi S."/>
            <person name="Bakaher N."/>
            <person name="Bovet L."/>
            <person name="Willig A."/>
            <person name="Goepfert S."/>
            <person name="Peitsch M.C."/>
            <person name="Ivanov N.V."/>
        </authorList>
    </citation>
    <scope>NUCLEOTIDE SEQUENCE [LARGE SCALE GENOMIC DNA]</scope>
</reference>
<evidence type="ECO:0000256" key="2">
    <source>
        <dbReference type="ARBA" id="ARBA00022745"/>
    </source>
</evidence>
<dbReference type="GO" id="GO:0006952">
    <property type="term" value="P:defense response"/>
    <property type="evidence" value="ECO:0007669"/>
    <property type="project" value="UniProtKB-KW"/>
</dbReference>
<gene>
    <name evidence="10" type="primary">LOC107822418</name>
</gene>
<evidence type="ECO:0000256" key="7">
    <source>
        <dbReference type="ARBA" id="ARBA00023242"/>
    </source>
</evidence>
<dbReference type="InterPro" id="IPR001471">
    <property type="entry name" value="AP2/ERF_dom"/>
</dbReference>
<keyword evidence="7" id="KW-0539">Nucleus</keyword>
<dbReference type="Pfam" id="PF00847">
    <property type="entry name" value="AP2"/>
    <property type="match status" value="1"/>
</dbReference>
<comment type="subcellular location">
    <subcellularLocation>
        <location evidence="1">Nucleus</location>
    </subcellularLocation>
</comment>
<keyword evidence="9" id="KW-1185">Reference proteome</keyword>
<accession>A0A1S4CTK6</accession>
<evidence type="ECO:0000256" key="6">
    <source>
        <dbReference type="ARBA" id="ARBA00023163"/>
    </source>
</evidence>
<dbReference type="RefSeq" id="XP_016504445.1">
    <property type="nucleotide sequence ID" value="XM_016648959.2"/>
</dbReference>
<dbReference type="STRING" id="4097.A0A1S4CTK6"/>
<dbReference type="OMA" id="DDFCAKQ"/>
<dbReference type="PROSITE" id="PS51032">
    <property type="entry name" value="AP2_ERF"/>
    <property type="match status" value="1"/>
</dbReference>
<protein>
    <submittedName>
        <fullName evidence="10">Ethylene-responsive transcription factor ERF086-like</fullName>
    </submittedName>
    <submittedName>
        <fullName evidence="10">Uncharacterized protein LOC107822418</fullName>
    </submittedName>
</protein>
<dbReference type="PANTHER" id="PTHR31677:SF146">
    <property type="entry name" value="ETHYLENE-RESPONSIVE TRANSCRIPTION FACTOR ESR2"/>
    <property type="match status" value="1"/>
</dbReference>
<dbReference type="PaxDb" id="4097-A0A1S4CTK6"/>
<dbReference type="PANTHER" id="PTHR31677">
    <property type="entry name" value="AP2 DOMAIN CLASS TRANSCRIPTION FACTOR"/>
    <property type="match status" value="1"/>
</dbReference>
<name>A0A1S4CTK6_TOBAC</name>
<dbReference type="GO" id="GO:0009873">
    <property type="term" value="P:ethylene-activated signaling pathway"/>
    <property type="evidence" value="ECO:0007669"/>
    <property type="project" value="UniProtKB-KW"/>
</dbReference>
<evidence type="ECO:0000256" key="3">
    <source>
        <dbReference type="ARBA" id="ARBA00022821"/>
    </source>
</evidence>
<dbReference type="CDD" id="cd00018">
    <property type="entry name" value="AP2"/>
    <property type="match status" value="1"/>
</dbReference>
<dbReference type="SMART" id="SM00380">
    <property type="entry name" value="AP2"/>
    <property type="match status" value="1"/>
</dbReference>
<dbReference type="KEGG" id="nta:107822418"/>
<dbReference type="Gene3D" id="3.30.730.10">
    <property type="entry name" value="AP2/ERF domain"/>
    <property type="match status" value="1"/>
</dbReference>
<dbReference type="GO" id="GO:0003677">
    <property type="term" value="F:DNA binding"/>
    <property type="evidence" value="ECO:0007669"/>
    <property type="project" value="UniProtKB-KW"/>
</dbReference>
<feature type="domain" description="AP2/ERF" evidence="8">
    <location>
        <begin position="41"/>
        <end position="98"/>
    </location>
</feature>
<dbReference type="InterPro" id="IPR036955">
    <property type="entry name" value="AP2/ERF_dom_sf"/>
</dbReference>
<sequence length="388" mass="42510">MQDAIKPLQTNISSTLFKRCGTNKRPLKDRAAGGGGGVTMRYRGVRRRPWGRYAAEIRDPQSKERKWLGTFDTAEEAACAYDCAARAMRGAKARTNFVYPPPAHPTTITTDSFLNIPLLNYTSTKAANRYHQLCLKDLPIRQFFQSSPQKSGGDVGRKTALEESNDSLNLLLFHEILNSSSSDSSLSSNTDLNMNINITPFDEQLPLIFNRNSTNFSTSSATFAGSSSSSLVNQSCLISPPKATSYSTSSIAPMTPQKVKDDQINNSCSVDSGMDFFPTVPSDSGFLEQALNGFFPKPTPMSSDDFCAKQSNEDVKNHLGFCIDERGAAGISLPYFNNGFGFSQLSSLPIDQDFPVNIDQLSAENLLGDMSFHYSDLLNILAAKMKNT</sequence>
<keyword evidence="6" id="KW-0804">Transcription</keyword>
<dbReference type="SMR" id="A0A1S4CTK6"/>
<proteinExistence type="predicted"/>
<dbReference type="PRINTS" id="PR00367">
    <property type="entry name" value="ETHRSPELEMNT"/>
</dbReference>
<evidence type="ECO:0000313" key="9">
    <source>
        <dbReference type="Proteomes" id="UP000790787"/>
    </source>
</evidence>
<evidence type="ECO:0000256" key="1">
    <source>
        <dbReference type="ARBA" id="ARBA00004123"/>
    </source>
</evidence>
<evidence type="ECO:0000313" key="10">
    <source>
        <dbReference type="RefSeq" id="XP_016504445.1"/>
    </source>
</evidence>
<dbReference type="AlphaFoldDB" id="A0A1S4CTK6"/>
<keyword evidence="4" id="KW-0805">Transcription regulation</keyword>
<keyword evidence="5" id="KW-0238">DNA-binding</keyword>
<dbReference type="RefSeq" id="XP_016504445.1">
    <property type="nucleotide sequence ID" value="XM_016648959.1"/>
</dbReference>
<evidence type="ECO:0000259" key="8">
    <source>
        <dbReference type="PROSITE" id="PS51032"/>
    </source>
</evidence>
<reference evidence="10" key="2">
    <citation type="submission" date="2025-08" db="UniProtKB">
        <authorList>
            <consortium name="RefSeq"/>
        </authorList>
    </citation>
    <scope>IDENTIFICATION</scope>
    <source>
        <tissue evidence="10">Leaf</tissue>
    </source>
</reference>